<evidence type="ECO:0000256" key="5">
    <source>
        <dbReference type="SAM" id="Phobius"/>
    </source>
</evidence>
<name>A0ABY7SXF8_9RHOB</name>
<feature type="transmembrane region" description="Helical" evidence="5">
    <location>
        <begin position="24"/>
        <end position="49"/>
    </location>
</feature>
<evidence type="ECO:0000256" key="2">
    <source>
        <dbReference type="ARBA" id="ARBA00022692"/>
    </source>
</evidence>
<dbReference type="InterPro" id="IPR049453">
    <property type="entry name" value="Memb_transporter_dom"/>
</dbReference>
<protein>
    <submittedName>
        <fullName evidence="7">FUSC family protein</fullName>
    </submittedName>
</protein>
<reference evidence="7 8" key="1">
    <citation type="submission" date="2021-01" db="EMBL/GenBank/DDBJ databases">
        <title>Biogeographic distribution of Paracoccus.</title>
        <authorList>
            <person name="Hollensteiner J."/>
            <person name="Leineberger J."/>
            <person name="Brinkhoff T."/>
            <person name="Daniel R."/>
        </authorList>
    </citation>
    <scope>NUCLEOTIDE SEQUENCE [LARGE SCALE GENOMIC DNA]</scope>
    <source>
        <strain evidence="7 8">LMG25392</strain>
    </source>
</reference>
<gene>
    <name evidence="7" type="ORF">JHW45_03945</name>
</gene>
<evidence type="ECO:0000313" key="7">
    <source>
        <dbReference type="EMBL" id="WCR11553.1"/>
    </source>
</evidence>
<dbReference type="RefSeq" id="WP_272859659.1">
    <property type="nucleotide sequence ID" value="NZ_CP067134.1"/>
</dbReference>
<feature type="transmembrane region" description="Helical" evidence="5">
    <location>
        <begin position="279"/>
        <end position="297"/>
    </location>
</feature>
<feature type="transmembrane region" description="Helical" evidence="5">
    <location>
        <begin position="204"/>
        <end position="222"/>
    </location>
</feature>
<feature type="domain" description="Integral membrane bound transporter" evidence="6">
    <location>
        <begin position="192"/>
        <end position="321"/>
    </location>
</feature>
<sequence>MYVTPRPDVNEDPLYAVRLGLTGALAYAAIPLIDPALPPIVAALPVGLIAAQRKAFNPVRVLAAPVVMIVLVYAMTWFVEQLRPMPAVYVGAMWLTYFVAFRMILRTGAPVGMLLIIVAVLMSVMGMHGSATVEALRDGFVQAALVAGILGPLVYLLVPARTREIHVDDPQPTPGSIDTGAAIRATVLLGLSFWLYSVMQPSDMMMAMVAAMVIVFPTRTAVWSEAAQRVRATLYGTTIALGTLYLFIFSQHLPVLLGLIFLGGLYLGSKMLSGPHPSMVYQYAFSVALSLIAGALSTQDAAYASFTRIVLTLAGAFTAAAAVAFLDQLTNWRGSDAPHPAFASDKTRA</sequence>
<proteinExistence type="predicted"/>
<evidence type="ECO:0000256" key="4">
    <source>
        <dbReference type="ARBA" id="ARBA00023136"/>
    </source>
</evidence>
<feature type="transmembrane region" description="Helical" evidence="5">
    <location>
        <begin position="112"/>
        <end position="133"/>
    </location>
</feature>
<comment type="subcellular location">
    <subcellularLocation>
        <location evidence="1">Membrane</location>
        <topology evidence="1">Multi-pass membrane protein</topology>
    </subcellularLocation>
</comment>
<dbReference type="Pfam" id="PF13515">
    <property type="entry name" value="FUSC_2"/>
    <property type="match status" value="1"/>
</dbReference>
<feature type="transmembrane region" description="Helical" evidence="5">
    <location>
        <begin position="309"/>
        <end position="326"/>
    </location>
</feature>
<evidence type="ECO:0000256" key="1">
    <source>
        <dbReference type="ARBA" id="ARBA00004141"/>
    </source>
</evidence>
<feature type="transmembrane region" description="Helical" evidence="5">
    <location>
        <begin position="61"/>
        <end position="79"/>
    </location>
</feature>
<evidence type="ECO:0000313" key="8">
    <source>
        <dbReference type="Proteomes" id="UP001218412"/>
    </source>
</evidence>
<keyword evidence="3 5" id="KW-1133">Transmembrane helix</keyword>
<accession>A0ABY7SXF8</accession>
<dbReference type="EMBL" id="CP067134">
    <property type="protein sequence ID" value="WCR11553.1"/>
    <property type="molecule type" value="Genomic_DNA"/>
</dbReference>
<evidence type="ECO:0000259" key="6">
    <source>
        <dbReference type="Pfam" id="PF13515"/>
    </source>
</evidence>
<keyword evidence="2 5" id="KW-0812">Transmembrane</keyword>
<feature type="transmembrane region" description="Helical" evidence="5">
    <location>
        <begin position="179"/>
        <end position="198"/>
    </location>
</feature>
<organism evidence="7 8">
    <name type="scientific">Paracoccus stylophorae</name>
    <dbReference type="NCBI Taxonomy" id="659350"/>
    <lineage>
        <taxon>Bacteria</taxon>
        <taxon>Pseudomonadati</taxon>
        <taxon>Pseudomonadota</taxon>
        <taxon>Alphaproteobacteria</taxon>
        <taxon>Rhodobacterales</taxon>
        <taxon>Paracoccaceae</taxon>
        <taxon>Paracoccus</taxon>
    </lineage>
</organism>
<feature type="transmembrane region" description="Helical" evidence="5">
    <location>
        <begin position="85"/>
        <end position="105"/>
    </location>
</feature>
<feature type="transmembrane region" description="Helical" evidence="5">
    <location>
        <begin position="234"/>
        <end position="267"/>
    </location>
</feature>
<keyword evidence="4 5" id="KW-0472">Membrane</keyword>
<keyword evidence="8" id="KW-1185">Reference proteome</keyword>
<feature type="transmembrane region" description="Helical" evidence="5">
    <location>
        <begin position="139"/>
        <end position="158"/>
    </location>
</feature>
<dbReference type="Proteomes" id="UP001218412">
    <property type="component" value="Chromosome"/>
</dbReference>
<evidence type="ECO:0000256" key="3">
    <source>
        <dbReference type="ARBA" id="ARBA00022989"/>
    </source>
</evidence>